<dbReference type="Gene3D" id="2.130.10.10">
    <property type="entry name" value="YVTN repeat-like/Quinoprotein amine dehydrogenase"/>
    <property type="match status" value="2"/>
</dbReference>
<dbReference type="Pfam" id="PF23387">
    <property type="entry name" value="TPR_IFT80_172"/>
    <property type="match status" value="1"/>
</dbReference>
<evidence type="ECO:0000256" key="6">
    <source>
        <dbReference type="ARBA" id="ARBA00023069"/>
    </source>
</evidence>
<keyword evidence="4" id="KW-0677">Repeat</keyword>
<dbReference type="FunFam" id="1.25.40.470:FF:000008">
    <property type="entry name" value="Intraflagellar transport protein 172 homolog"/>
    <property type="match status" value="1"/>
</dbReference>
<protein>
    <recommendedName>
        <fullName evidence="13">Intraflagellar transport protein 172 homolog</fullName>
    </recommendedName>
</protein>
<evidence type="ECO:0000256" key="8">
    <source>
        <dbReference type="ARBA" id="ARBA00038130"/>
    </source>
</evidence>
<keyword evidence="5" id="KW-0802">TPR repeat</keyword>
<evidence type="ECO:0000256" key="3">
    <source>
        <dbReference type="ARBA" id="ARBA00022574"/>
    </source>
</evidence>
<evidence type="ECO:0000256" key="7">
    <source>
        <dbReference type="ARBA" id="ARBA00023273"/>
    </source>
</evidence>
<organism evidence="11 12">
    <name type="scientific">Nezara viridula</name>
    <name type="common">Southern green stink bug</name>
    <name type="synonym">Cimex viridulus</name>
    <dbReference type="NCBI Taxonomy" id="85310"/>
    <lineage>
        <taxon>Eukaryota</taxon>
        <taxon>Metazoa</taxon>
        <taxon>Ecdysozoa</taxon>
        <taxon>Arthropoda</taxon>
        <taxon>Hexapoda</taxon>
        <taxon>Insecta</taxon>
        <taxon>Pterygota</taxon>
        <taxon>Neoptera</taxon>
        <taxon>Paraneoptera</taxon>
        <taxon>Hemiptera</taxon>
        <taxon>Heteroptera</taxon>
        <taxon>Panheteroptera</taxon>
        <taxon>Pentatomomorpha</taxon>
        <taxon>Pentatomoidea</taxon>
        <taxon>Pentatomidae</taxon>
        <taxon>Pentatominae</taxon>
        <taxon>Nezara</taxon>
    </lineage>
</organism>
<dbReference type="Proteomes" id="UP001152798">
    <property type="component" value="Chromosome 4"/>
</dbReference>
<dbReference type="InterPro" id="IPR015943">
    <property type="entry name" value="WD40/YVTN_repeat-like_dom_sf"/>
</dbReference>
<gene>
    <name evidence="11" type="ORF">NEZAVI_LOCUS7407</name>
</gene>
<comment type="subcellular location">
    <subcellularLocation>
        <location evidence="1">Cell projection</location>
        <location evidence="1">Cilium</location>
    </subcellularLocation>
</comment>
<accession>A0A9P0H8X0</accession>
<evidence type="ECO:0008006" key="13">
    <source>
        <dbReference type="Google" id="ProtNLM"/>
    </source>
</evidence>
<dbReference type="InterPro" id="IPR011990">
    <property type="entry name" value="TPR-like_helical_dom_sf"/>
</dbReference>
<dbReference type="EMBL" id="OV725080">
    <property type="protein sequence ID" value="CAH1397619.1"/>
    <property type="molecule type" value="Genomic_DNA"/>
</dbReference>
<dbReference type="GO" id="GO:0036064">
    <property type="term" value="C:ciliary basal body"/>
    <property type="evidence" value="ECO:0007669"/>
    <property type="project" value="TreeGrafter"/>
</dbReference>
<dbReference type="InterPro" id="IPR036322">
    <property type="entry name" value="WD40_repeat_dom_sf"/>
</dbReference>
<dbReference type="InterPro" id="IPR001680">
    <property type="entry name" value="WD40_rpt"/>
</dbReference>
<dbReference type="Pfam" id="PF24762">
    <property type="entry name" value="TPR_IF140-IFT172"/>
    <property type="match status" value="1"/>
</dbReference>
<dbReference type="Gene3D" id="1.25.40.10">
    <property type="entry name" value="Tetratricopeptide repeat domain"/>
    <property type="match status" value="1"/>
</dbReference>
<feature type="domain" description="IFT80/172/WDR35 TPR" evidence="9">
    <location>
        <begin position="628"/>
        <end position="731"/>
    </location>
</feature>
<dbReference type="Pfam" id="PF00400">
    <property type="entry name" value="WD40"/>
    <property type="match status" value="1"/>
</dbReference>
<evidence type="ECO:0000256" key="2">
    <source>
        <dbReference type="ARBA" id="ARBA00022473"/>
    </source>
</evidence>
<evidence type="ECO:0000256" key="4">
    <source>
        <dbReference type="ARBA" id="ARBA00022737"/>
    </source>
</evidence>
<proteinExistence type="inferred from homology"/>
<dbReference type="Gene3D" id="1.25.40.470">
    <property type="match status" value="3"/>
</dbReference>
<keyword evidence="6" id="KW-0969">Cilium</keyword>
<evidence type="ECO:0000256" key="1">
    <source>
        <dbReference type="ARBA" id="ARBA00004138"/>
    </source>
</evidence>
<sequence>MQLKHLKTILPAKDGPNNVLAMAWSPNNMKLAVCTYDRVVLLFDENGVRKDKFTTKPSDSRNSKMSYAVKGLAFSPDSTKIAVGQTDNIIYIYKVGEEWGDKKVICNKFPQHSPITCLIWLNEGPIVFGQADGKIRAAYITSNKTQTLFNANSFAVSLAANSRGTGFLSGHADGSIIRYYVTDDPQMEQQGRVVSHNCPPYALAWPGGGFVIAAGCDRRVTVYDREGRLYHQFDYPNEKEFTVATCSPSGQAVIVGSYDRLRTYVWSPRKLSWDEIQAKEITNLYTITALSWKRDGSRVTCGGLCGSVELFESVVKRTIWKKKFELTYVGASQVLVKPLNNDSRGVILRSRHGYEIDDVRILGNDRYLLARTPETLLLGDLEKNLLSEVGWQDSDRKEKFYLDNPNVCMIFNAGELTLVEYGNNDILVSVRTEFMNPHLISVRINERKLPNSDEDNKKLAYLLDRKTICIVDLFFGIQLLQVSHDTKIDWLELNETGHKLLFRDKKSRLYLLDTKTGSRQAILSYCTYVQWVPGSDVVVAQSRNQACIWYNIDTPDRVTNFPLKGEIIDIVRENKKTEIIAQEGTHQTGYELDEGLVEFGTAVHDCDFGRAILFLESFSKESPETEAMWLNLAEITLQMNNLRVALRCYAALGDIPKTHFLSETLKIAEDFANENGGDGMDCPEVWARMAILNKDLKTAEAIYLEQNRLDKALDMYKDLHKWEEALMLAERSGFSKFKELKGEYVTWLLSTGQQEKAGQVKQEDGQLLEAVELYMSAGLPATAARLVISQPDMLEDQALMKRLTTALVNSELYLQAGQVFEAAGDNQRAMHCYRQASAFATALHLARVVAPQEVVSLEEEWGDHLVQTKQLDAAINHYIEAGQTIKALDAAIGARQWKKAVQIIQVIDDVHLVANQYNQLCSHFASVKDFEIAEKLFANVGLFKEAVMMYFNAGEWEKAYQFATAHLEGDLIKDMFKQKAKEEESMAMYKDAEILYTLIGEVGLAISMYKTLRQYDQMLRLVKEYRSDLLVATNLHLAKQLEEEGNYQGAEELYIAAGEWAAAVNMLRARKMWEQAFKVARQHGGDKAGRHVVFAWAKSLGGESAVKLLNKYNLLTACLEYACDSNQFDFAFELAKAGNKSKLEEIHHKYALYLEARNELETAEEHFERSGKLKDAVMMYMDHKKWDDAERLAEKVNEEGLVDGVLQARAAEEFNLQNYSKFEALCLRTRRPETIVNMYKETGMWMDALRVCKEYLPSKLSSVQAEYDRAVGSKASRDAGLLLSEARQWEASGQYATAVSCYLKVNPSNCPDHNTLVKSLAEAARITNNYLDGEEAVEIVKVLGARLIEVKQYNIAAQLYIGVDMIKEAVDTFIAIEEWQKALKVARELEPKYQSYVEERYKESLRLGGRADQLADVDLISGLDMLCEQGQWQRAISMASQHGSSVLNKYLALYATYLIKSSKTIRALELYNEYKPAALPQNYNIYRKIAFDTFSTPRSKQSFDQWVKLRDMFLSLNEAMTSSADSGTQIQAEFEQIMLIGHYYSLRFLTSSTKGLETITAKISIALLRYSDLIPADKAYFEAGVDARLIGWAADAFVFLNHCLDLLEAIEEQRNTVDYQDLNKTDFPKDVPIPAAPHLSEDEVEDIKQWVLSVSMDQHMEMALPLDSRGLYAANLQGSRPCLVTGYPVLDRQRLSFKREGAVASSTDWAKLTSALSSHPYFSQVLAFLTSWAGPPPAFSFV</sequence>
<keyword evidence="3" id="KW-0853">WD repeat</keyword>
<dbReference type="PANTHER" id="PTHR15722">
    <property type="entry name" value="IFT140/172-RELATED"/>
    <property type="match status" value="1"/>
</dbReference>
<keyword evidence="2" id="KW-0217">Developmental protein</keyword>
<feature type="domain" description="IF140/IFT172/WDR19 TPR" evidence="10">
    <location>
        <begin position="1032"/>
        <end position="1198"/>
    </location>
</feature>
<evidence type="ECO:0000313" key="12">
    <source>
        <dbReference type="Proteomes" id="UP001152798"/>
    </source>
</evidence>
<dbReference type="GO" id="GO:0005930">
    <property type="term" value="C:axoneme"/>
    <property type="evidence" value="ECO:0007669"/>
    <property type="project" value="TreeGrafter"/>
</dbReference>
<dbReference type="SMART" id="SM00320">
    <property type="entry name" value="WD40"/>
    <property type="match status" value="7"/>
</dbReference>
<dbReference type="GO" id="GO:0030992">
    <property type="term" value="C:intraciliary transport particle B"/>
    <property type="evidence" value="ECO:0007669"/>
    <property type="project" value="TreeGrafter"/>
</dbReference>
<dbReference type="SUPFAM" id="SSF48452">
    <property type="entry name" value="TPR-like"/>
    <property type="match status" value="1"/>
</dbReference>
<evidence type="ECO:0000259" key="10">
    <source>
        <dbReference type="Pfam" id="PF24762"/>
    </source>
</evidence>
<comment type="similarity">
    <text evidence="8">Belongs to the IFT172 family.</text>
</comment>
<dbReference type="SUPFAM" id="SSF50978">
    <property type="entry name" value="WD40 repeat-like"/>
    <property type="match status" value="2"/>
</dbReference>
<dbReference type="PANTHER" id="PTHR15722:SF2">
    <property type="entry name" value="INTRAFLAGELLAR TRANSPORT PROTEIN 172 HOMOLOG"/>
    <property type="match status" value="1"/>
</dbReference>
<name>A0A9P0H8X0_NEZVI</name>
<dbReference type="OrthoDB" id="2186662at2759"/>
<dbReference type="GO" id="GO:0042073">
    <property type="term" value="P:intraciliary transport"/>
    <property type="evidence" value="ECO:0007669"/>
    <property type="project" value="TreeGrafter"/>
</dbReference>
<keyword evidence="7" id="KW-0966">Cell projection</keyword>
<evidence type="ECO:0000256" key="5">
    <source>
        <dbReference type="ARBA" id="ARBA00022803"/>
    </source>
</evidence>
<dbReference type="InterPro" id="IPR056157">
    <property type="entry name" value="TPR_IFT80_172_dom"/>
</dbReference>
<keyword evidence="12" id="KW-1185">Reference proteome</keyword>
<evidence type="ECO:0000313" key="11">
    <source>
        <dbReference type="EMBL" id="CAH1397619.1"/>
    </source>
</evidence>
<evidence type="ECO:0000259" key="9">
    <source>
        <dbReference type="Pfam" id="PF23387"/>
    </source>
</evidence>
<reference evidence="11" key="1">
    <citation type="submission" date="2022-01" db="EMBL/GenBank/DDBJ databases">
        <authorList>
            <person name="King R."/>
        </authorList>
    </citation>
    <scope>NUCLEOTIDE SEQUENCE</scope>
</reference>
<dbReference type="InterPro" id="IPR056168">
    <property type="entry name" value="TPR_IF140/IFT172/WDR19"/>
</dbReference>